<dbReference type="GO" id="GO:0015074">
    <property type="term" value="P:DNA integration"/>
    <property type="evidence" value="ECO:0007669"/>
    <property type="project" value="InterPro"/>
</dbReference>
<dbReference type="Gene3D" id="3.30.420.10">
    <property type="entry name" value="Ribonuclease H-like superfamily/Ribonuclease H"/>
    <property type="match status" value="1"/>
</dbReference>
<evidence type="ECO:0000313" key="4">
    <source>
        <dbReference type="Proteomes" id="UP000199452"/>
    </source>
</evidence>
<dbReference type="InterPro" id="IPR012337">
    <property type="entry name" value="RNaseH-like_sf"/>
</dbReference>
<dbReference type="GO" id="GO:0003676">
    <property type="term" value="F:nucleic acid binding"/>
    <property type="evidence" value="ECO:0007669"/>
    <property type="project" value="InterPro"/>
</dbReference>
<dbReference type="RefSeq" id="WP_092437017.1">
    <property type="nucleotide sequence ID" value="NZ_FMYP01000017.1"/>
</dbReference>
<dbReference type="NCBIfam" id="NF033563">
    <property type="entry name" value="transpos_IS30"/>
    <property type="match status" value="1"/>
</dbReference>
<dbReference type="Pfam" id="PF13936">
    <property type="entry name" value="HTH_38"/>
    <property type="match status" value="1"/>
</dbReference>
<keyword evidence="1" id="KW-0233">DNA recombination</keyword>
<sequence>MAHINQEQRYVITIMLRQGKLQKEIAQIVNRSPSVISREIRRNREPKTGAYESSAAQRAYERRLKTKPKFCKLTGTVLANVKDRLKDDLRPEQIAGEARVLGIPCASHEAIYQLVWRDKKQGGDLHTHLRNKGRSYRKRGASKDKRGIIPGRVDISLRPAVVDQKERVGDWEIDTVIGRNHKGAIVTMNDRRTGLLRLRLVSSKEAGVVTIAAVESLSPLAHQMHTITADNGKEFAEHQVVAQKLKINFCFARPYHSWERGANENANRLVRQYFPKKTDFKAITQEQVQWVEDILNSRPRKRLGYRSPSLAYNQLTQVAFVS</sequence>
<feature type="domain" description="Integrase catalytic" evidence="2">
    <location>
        <begin position="155"/>
        <end position="316"/>
    </location>
</feature>
<dbReference type="SUPFAM" id="SSF53098">
    <property type="entry name" value="Ribonuclease H-like"/>
    <property type="match status" value="1"/>
</dbReference>
<evidence type="ECO:0000256" key="1">
    <source>
        <dbReference type="ARBA" id="ARBA00023172"/>
    </source>
</evidence>
<dbReference type="AlphaFoldDB" id="A0A1G6IQU2"/>
<dbReference type="Proteomes" id="UP000199452">
    <property type="component" value="Unassembled WGS sequence"/>
</dbReference>
<evidence type="ECO:0000259" key="2">
    <source>
        <dbReference type="PROSITE" id="PS50994"/>
    </source>
</evidence>
<dbReference type="GO" id="GO:0006310">
    <property type="term" value="P:DNA recombination"/>
    <property type="evidence" value="ECO:0007669"/>
    <property type="project" value="UniProtKB-KW"/>
</dbReference>
<dbReference type="InterPro" id="IPR001584">
    <property type="entry name" value="Integrase_cat-core"/>
</dbReference>
<dbReference type="PANTHER" id="PTHR10948">
    <property type="entry name" value="TRANSPOSASE"/>
    <property type="match status" value="1"/>
</dbReference>
<name>A0A1G6IQU2_9BACT</name>
<dbReference type="PANTHER" id="PTHR10948:SF23">
    <property type="entry name" value="TRANSPOSASE INSI FOR INSERTION SEQUENCE ELEMENT IS30A-RELATED"/>
    <property type="match status" value="1"/>
</dbReference>
<dbReference type="InterPro" id="IPR036397">
    <property type="entry name" value="RNaseH_sf"/>
</dbReference>
<organism evidence="3 4">
    <name type="scientific">Williamwhitmania taraxaci</name>
    <dbReference type="NCBI Taxonomy" id="1640674"/>
    <lineage>
        <taxon>Bacteria</taxon>
        <taxon>Pseudomonadati</taxon>
        <taxon>Bacteroidota</taxon>
        <taxon>Bacteroidia</taxon>
        <taxon>Bacteroidales</taxon>
        <taxon>Williamwhitmaniaceae</taxon>
        <taxon>Williamwhitmania</taxon>
    </lineage>
</organism>
<dbReference type="GO" id="GO:0032196">
    <property type="term" value="P:transposition"/>
    <property type="evidence" value="ECO:0007669"/>
    <property type="project" value="TreeGrafter"/>
</dbReference>
<protein>
    <submittedName>
        <fullName evidence="3">Transposase and inactivated derivatives, IS30 family</fullName>
    </submittedName>
</protein>
<dbReference type="InterPro" id="IPR051917">
    <property type="entry name" value="Transposase-Integrase"/>
</dbReference>
<dbReference type="InterPro" id="IPR053392">
    <property type="entry name" value="Transposase_IS30-like"/>
</dbReference>
<gene>
    <name evidence="3" type="ORF">SAMN05216323_10172</name>
</gene>
<evidence type="ECO:0000313" key="3">
    <source>
        <dbReference type="EMBL" id="SDC08857.1"/>
    </source>
</evidence>
<dbReference type="PROSITE" id="PS50994">
    <property type="entry name" value="INTEGRASE"/>
    <property type="match status" value="1"/>
</dbReference>
<reference evidence="3 4" key="1">
    <citation type="submission" date="2016-09" db="EMBL/GenBank/DDBJ databases">
        <authorList>
            <person name="Capua I."/>
            <person name="De Benedictis P."/>
            <person name="Joannis T."/>
            <person name="Lombin L.H."/>
            <person name="Cattoli G."/>
        </authorList>
    </citation>
    <scope>NUCLEOTIDE SEQUENCE [LARGE SCALE GENOMIC DNA]</scope>
    <source>
        <strain evidence="3 4">A7P-90m</strain>
    </source>
</reference>
<dbReference type="EMBL" id="FMYP01000017">
    <property type="protein sequence ID" value="SDC08857.1"/>
    <property type="molecule type" value="Genomic_DNA"/>
</dbReference>
<dbReference type="OrthoDB" id="9803231at2"/>
<dbReference type="InterPro" id="IPR025246">
    <property type="entry name" value="IS30-like_HTH"/>
</dbReference>
<proteinExistence type="predicted"/>
<dbReference type="GO" id="GO:0004803">
    <property type="term" value="F:transposase activity"/>
    <property type="evidence" value="ECO:0007669"/>
    <property type="project" value="TreeGrafter"/>
</dbReference>
<keyword evidence="4" id="KW-1185">Reference proteome</keyword>
<accession>A0A1G6IQU2</accession>
<dbReference type="GO" id="GO:0005829">
    <property type="term" value="C:cytosol"/>
    <property type="evidence" value="ECO:0007669"/>
    <property type="project" value="TreeGrafter"/>
</dbReference>